<dbReference type="KEGG" id="yel:LC20_06325"/>
<gene>
    <name evidence="1" type="ORF">LC20_06325</name>
</gene>
<protein>
    <submittedName>
        <fullName evidence="1">Uncharacterized protein</fullName>
    </submittedName>
</protein>
<reference evidence="1 2" key="1">
    <citation type="submission" date="2017-11" db="EMBL/GenBank/DDBJ databases">
        <title>The complete genome sequence and comparative genome analysis of Yersinia enterocolitica strain LC20.</title>
        <authorList>
            <person name="Shi G."/>
            <person name="Su M."/>
            <person name="Liang J."/>
            <person name="Gu W."/>
            <person name="Xiao Y."/>
            <person name="Zhang Z."/>
            <person name="Qiu H."/>
            <person name="Duan R."/>
            <person name="Zhang Z."/>
            <person name="Li Y."/>
            <person name="Zhang X."/>
            <person name="Ling Y."/>
            <person name="Song L."/>
            <person name="Chen M."/>
            <person name="Zhao Y."/>
            <person name="Wu J."/>
            <person name="Jing H."/>
            <person name="Xiao J."/>
            <person name="Wang X."/>
        </authorList>
    </citation>
    <scope>NUCLEOTIDE SEQUENCE [LARGE SCALE GENOMIC DNA]</scope>
    <source>
        <strain evidence="1 2">LC20</strain>
    </source>
</reference>
<name>A0A7U5SSH9_YEREN</name>
<dbReference type="AlphaFoldDB" id="A0A7U5SSH9"/>
<evidence type="ECO:0000313" key="1">
    <source>
        <dbReference type="EMBL" id="ATX62672.1"/>
    </source>
</evidence>
<accession>A0A7U5SSH9</accession>
<dbReference type="EMBL" id="CP007448">
    <property type="protein sequence ID" value="ATX62672.1"/>
    <property type="molecule type" value="Genomic_DNA"/>
</dbReference>
<evidence type="ECO:0000313" key="2">
    <source>
        <dbReference type="Proteomes" id="UP000230961"/>
    </source>
</evidence>
<proteinExistence type="predicted"/>
<sequence>MIATVVRRPVDAVRVYSIALRFYLTKPNRLGRIPWVSVFSYQDRHFKVLFITLKSLFYANKFEWLLLKV</sequence>
<dbReference type="Proteomes" id="UP000230961">
    <property type="component" value="Chromosome"/>
</dbReference>
<organism evidence="1 2">
    <name type="scientific">Yersinia enterocolitica LC20</name>
    <dbReference type="NCBI Taxonomy" id="1443113"/>
    <lineage>
        <taxon>Bacteria</taxon>
        <taxon>Pseudomonadati</taxon>
        <taxon>Pseudomonadota</taxon>
        <taxon>Gammaproteobacteria</taxon>
        <taxon>Enterobacterales</taxon>
        <taxon>Yersiniaceae</taxon>
        <taxon>Yersinia</taxon>
    </lineage>
</organism>